<feature type="compositionally biased region" description="Basic and acidic residues" evidence="2">
    <location>
        <begin position="1491"/>
        <end position="1500"/>
    </location>
</feature>
<accession>A0AA88YEH7</accession>
<dbReference type="PROSITE" id="PS50309">
    <property type="entry name" value="DC"/>
    <property type="match status" value="1"/>
</dbReference>
<dbReference type="Gene3D" id="2.80.10.50">
    <property type="match status" value="1"/>
</dbReference>
<feature type="region of interest" description="Disordered" evidence="2">
    <location>
        <begin position="106"/>
        <end position="133"/>
    </location>
</feature>
<dbReference type="InterPro" id="IPR056415">
    <property type="entry name" value="DCX2_DCDC1"/>
</dbReference>
<protein>
    <recommendedName>
        <fullName evidence="3">Doublecortin domain-containing protein</fullName>
    </recommendedName>
</protein>
<comment type="caution">
    <text evidence="4">The sequence shown here is derived from an EMBL/GenBank/DDBJ whole genome shotgun (WGS) entry which is preliminary data.</text>
</comment>
<dbReference type="SUPFAM" id="SSF89837">
    <property type="entry name" value="Doublecortin (DC)"/>
    <property type="match status" value="3"/>
</dbReference>
<organism evidence="4 5">
    <name type="scientific">Pinctada imbricata</name>
    <name type="common">Atlantic pearl-oyster</name>
    <name type="synonym">Pinctada martensii</name>
    <dbReference type="NCBI Taxonomy" id="66713"/>
    <lineage>
        <taxon>Eukaryota</taxon>
        <taxon>Metazoa</taxon>
        <taxon>Spiralia</taxon>
        <taxon>Lophotrochozoa</taxon>
        <taxon>Mollusca</taxon>
        <taxon>Bivalvia</taxon>
        <taxon>Autobranchia</taxon>
        <taxon>Pteriomorphia</taxon>
        <taxon>Pterioida</taxon>
        <taxon>Pterioidea</taxon>
        <taxon>Pteriidae</taxon>
        <taxon>Pinctada</taxon>
    </lineage>
</organism>
<feature type="region of interest" description="Disordered" evidence="2">
    <location>
        <begin position="920"/>
        <end position="950"/>
    </location>
</feature>
<feature type="domain" description="Doublecortin" evidence="3">
    <location>
        <begin position="204"/>
        <end position="254"/>
    </location>
</feature>
<dbReference type="CDD" id="cd17155">
    <property type="entry name" value="DCX_DCDC1"/>
    <property type="match status" value="1"/>
</dbReference>
<dbReference type="Proteomes" id="UP001186944">
    <property type="component" value="Unassembled WGS sequence"/>
</dbReference>
<dbReference type="PANTHER" id="PTHR46302">
    <property type="entry name" value="DOUBLECORTIN DOMAIN-CONTAINING PROTEIN 1"/>
    <property type="match status" value="1"/>
</dbReference>
<dbReference type="CDD" id="cd17156">
    <property type="entry name" value="DCX1_DCDC5"/>
    <property type="match status" value="1"/>
</dbReference>
<dbReference type="SUPFAM" id="SSF50370">
    <property type="entry name" value="Ricin B-like lectins"/>
    <property type="match status" value="2"/>
</dbReference>
<dbReference type="GO" id="GO:0030496">
    <property type="term" value="C:midbody"/>
    <property type="evidence" value="ECO:0007669"/>
    <property type="project" value="TreeGrafter"/>
</dbReference>
<feature type="compositionally biased region" description="Basic and acidic residues" evidence="2">
    <location>
        <begin position="1"/>
        <end position="10"/>
    </location>
</feature>
<dbReference type="InterPro" id="IPR003533">
    <property type="entry name" value="Doublecortin_dom"/>
</dbReference>
<dbReference type="InterPro" id="IPR043188">
    <property type="entry name" value="DCDC1"/>
</dbReference>
<feature type="coiled-coil region" evidence="1">
    <location>
        <begin position="442"/>
        <end position="483"/>
    </location>
</feature>
<dbReference type="InterPro" id="IPR036572">
    <property type="entry name" value="Doublecortin_dom_sf"/>
</dbReference>
<dbReference type="GO" id="GO:0035556">
    <property type="term" value="P:intracellular signal transduction"/>
    <property type="evidence" value="ECO:0007669"/>
    <property type="project" value="InterPro"/>
</dbReference>
<dbReference type="PANTHER" id="PTHR46302:SF3">
    <property type="entry name" value="DOUBLECORTIN DOMAIN-CONTAINING PROTEIN 1"/>
    <property type="match status" value="1"/>
</dbReference>
<keyword evidence="1" id="KW-0175">Coiled coil</keyword>
<feature type="compositionally biased region" description="Basic and acidic residues" evidence="2">
    <location>
        <begin position="1507"/>
        <end position="1520"/>
    </location>
</feature>
<gene>
    <name evidence="4" type="ORF">FSP39_021266</name>
</gene>
<dbReference type="Pfam" id="PF25510">
    <property type="entry name" value="Ubiquitin_DCDC1"/>
    <property type="match status" value="1"/>
</dbReference>
<feature type="region of interest" description="Disordered" evidence="2">
    <location>
        <begin position="44"/>
        <end position="66"/>
    </location>
</feature>
<name>A0AA88YEH7_PINIB</name>
<evidence type="ECO:0000256" key="2">
    <source>
        <dbReference type="SAM" id="MobiDB-lite"/>
    </source>
</evidence>
<dbReference type="SMART" id="SM00537">
    <property type="entry name" value="DCX"/>
    <property type="match status" value="1"/>
</dbReference>
<dbReference type="InterPro" id="IPR057424">
    <property type="entry name" value="Ubiquitin_DCDC1"/>
</dbReference>
<feature type="region of interest" description="Disordered" evidence="2">
    <location>
        <begin position="1491"/>
        <end position="1560"/>
    </location>
</feature>
<evidence type="ECO:0000256" key="1">
    <source>
        <dbReference type="SAM" id="Coils"/>
    </source>
</evidence>
<evidence type="ECO:0000313" key="5">
    <source>
        <dbReference type="Proteomes" id="UP001186944"/>
    </source>
</evidence>
<dbReference type="GO" id="GO:0008017">
    <property type="term" value="F:microtubule binding"/>
    <property type="evidence" value="ECO:0007669"/>
    <property type="project" value="InterPro"/>
</dbReference>
<evidence type="ECO:0000313" key="4">
    <source>
        <dbReference type="EMBL" id="KAK3103714.1"/>
    </source>
</evidence>
<dbReference type="PROSITE" id="PS50231">
    <property type="entry name" value="RICIN_B_LECTIN"/>
    <property type="match status" value="1"/>
</dbReference>
<proteinExistence type="predicted"/>
<keyword evidence="5" id="KW-1185">Reference proteome</keyword>
<feature type="region of interest" description="Disordered" evidence="2">
    <location>
        <begin position="1"/>
        <end position="21"/>
    </location>
</feature>
<dbReference type="Gene3D" id="3.10.20.230">
    <property type="entry name" value="Doublecortin domain"/>
    <property type="match status" value="1"/>
</dbReference>
<dbReference type="Pfam" id="PF24478">
    <property type="entry name" value="DCX2_DCDC1"/>
    <property type="match status" value="3"/>
</dbReference>
<sequence>MSKRREERIRHKDGKSLSFSKKNTDMVSYEDLLIAQYLDELRKTKGDGKKKREMPPPSPYSQRLPHSDYGLTVLTKRRPVSATFHARPPSGSRKPKMDAKFIADPTLWDPATPRSEKSANTAGSGKVRPFSAPVRKKGTYRPLSATSNLSWYYGRQGNSRGWSARSFYTMSGRKIKSQYRKQPLTIRVLAFKNGSRDTYCRVAAPSMKVFLEMCTEKLNLPFAARRVFLEEGVEIFEAEDIPTDGEVYVSCGEKYRDPYSSIKRNMIISNGAKWTLSGVLLPEEGRKKKTKARMSKRMRALVETNRVRIIVYRNGYATEPLEIVADLKNKDEFLVACTAKLGLTTCAKTFYDWEGNEITDLTETPILHDCLQPGSSPILGPLWVSIGEAFSPTGTVHYIKSILVIIKGRLKDAKRYRNQINYALTEEEREKVTITDILSMSEDELKSTLYMAEEEIDQLNDTLQELNAKMEAIKELQSQEEAEGSNYRMGHIKELDFEHRLVGRKGLRLKVYENGNSDYEQTFYFNLAFARKGIEGDPEFKEKLLQRMLDDLSTSRVMSNPLNPKIAPVARKIFDQYGNEIKEVMKLEYDQEIWVSFGENFIDPFTYCLQMYVEKAKCYTLMGETVVIREPLPVDDVKNRPSSSDWEASVGIPVYDYETVIDSMQESHIRDLMTMAQLDNRGCYLQAKNETDLVLYPELACHKKIRRGDKSLWPGEAQLWVITKSGYIRCKSLPQLCLGVSDMRVDMQVGGSTVSGYIVNLQKKSTGNMYQQWQFNPDATVTCTAHPGLVLTYNNNKLFNDDSNQKPAGVSSGVQVYLLVTEKLTDKKDISCQRFALKQEKFENLGQWKHNDSTNPEWNKQALSWPDYDWPMEGYILPHAPKLHKGDKKQALSGMAPLRLMAVRNGERDERLAMPVVGPNLTNMMKDMNKEKSGKNKNKKQQSKLVEKDIPVPQTDNVEVDTNLHSVDLTVRTLEFCMFLDHCTSLLDLPFAARRLFDSKGNEHFSLVSLRRDDLVYISCGEPWMDPKVSKSEQQRRILLSQLSQDVAKIRQYCSLRNPEKYVMEIESNLVANTRMVINRQWNQDEEDLQYVPVVSDKASVSTRKSTGFDEDDIGAMTAHELSHQRAEQRLNNLKWPWERLVNVSQNLDDEDPEAHKYTDREMYEKYKPQPVPKISRDSLQRFVYEDGYIACRANRTLVLGVLEQEGRVNQVMLVKRRPDDINQRWVMKENGEIRSKHGSQSVLTIAMPANEPFAEDEEGRPLTFSGCAVTLQARKTNTYGKAHQKWRYDAETGYIHAFYTNPYDKEITAANRADVCTYSISGESKIDQPGYLAEIPASTTSSKRGVREITVCTSCARAMRGRCKLNKLPDKVEFSCAMGEAKKLKLQQTGSFRVLNGKVDLSTHEADLTLQSWEDTLQQLREETSVRTIVKEINAAKTILNQCTHKLGLASAARYIFTEDATMILEVDDLINWAEDNYKSLMVDQLERLLSGKEERPPSPEEETEQEKTESRLHERGEGEGQDSPSEGLVQPTGPDGDNGDQEGAGQDSAEVDNQEAEKLRREREQILNQVQVPPIDVILRYPIEVWVSSGGEFFPPEKVETKMENRKKKRAFRAAVSLELDIEKHVLRQMKARRYEDMNPGEYKSTRSSKQPVIIENNWQEPTVEEQLKHDTVHKLETHLAEVKANQNEQIKSISINTNRRLYSQPDMKRVMVYPNGESVERALYVWGESIEEILECSTIKLNMWAQAKYLFDMEGNKIEKFCDINRDGLYCVSMGKPFTRPRGMYETVQIKANWSRARKQYGPGATDLVVKEIVNPKVNVDPFGPPELALPPASNSTTTTVITSSTTTTINQTGSVSTEPKS</sequence>
<dbReference type="GO" id="GO:1902412">
    <property type="term" value="P:regulation of mitotic cytokinesis"/>
    <property type="evidence" value="ECO:0007669"/>
    <property type="project" value="InterPro"/>
</dbReference>
<evidence type="ECO:0000259" key="3">
    <source>
        <dbReference type="PROSITE" id="PS50309"/>
    </source>
</evidence>
<reference evidence="4" key="1">
    <citation type="submission" date="2019-08" db="EMBL/GenBank/DDBJ databases">
        <title>The improved chromosome-level genome for the pearl oyster Pinctada fucata martensii using PacBio sequencing and Hi-C.</title>
        <authorList>
            <person name="Zheng Z."/>
        </authorList>
    </citation>
    <scope>NUCLEOTIDE SEQUENCE</scope>
    <source>
        <strain evidence="4">ZZ-2019</strain>
        <tissue evidence="4">Adductor muscle</tissue>
    </source>
</reference>
<dbReference type="EMBL" id="VSWD01000005">
    <property type="protein sequence ID" value="KAK3103714.1"/>
    <property type="molecule type" value="Genomic_DNA"/>
</dbReference>
<dbReference type="InterPro" id="IPR035992">
    <property type="entry name" value="Ricin_B-like_lectins"/>
</dbReference>